<comment type="caution">
    <text evidence="9">The sequence shown here is derived from an EMBL/GenBank/DDBJ whole genome shotgun (WGS) entry which is preliminary data.</text>
</comment>
<dbReference type="InterPro" id="IPR015883">
    <property type="entry name" value="Glyco_hydro_20_cat"/>
</dbReference>
<evidence type="ECO:0000256" key="2">
    <source>
        <dbReference type="ARBA" id="ARBA00006285"/>
    </source>
</evidence>
<dbReference type="AlphaFoldDB" id="A0A179FUB6"/>
<evidence type="ECO:0000259" key="7">
    <source>
        <dbReference type="Pfam" id="PF00728"/>
    </source>
</evidence>
<evidence type="ECO:0000256" key="6">
    <source>
        <dbReference type="SAM" id="SignalP"/>
    </source>
</evidence>
<dbReference type="Proteomes" id="UP000078397">
    <property type="component" value="Unassembled WGS sequence"/>
</dbReference>
<evidence type="ECO:0000256" key="5">
    <source>
        <dbReference type="ARBA" id="ARBA00023295"/>
    </source>
</evidence>
<evidence type="ECO:0000256" key="1">
    <source>
        <dbReference type="ARBA" id="ARBA00001231"/>
    </source>
</evidence>
<reference evidence="9 10" key="1">
    <citation type="journal article" date="2016" name="PLoS Pathog.">
        <title>Biosynthesis of antibiotic leucinostatins in bio-control fungus Purpureocillium lilacinum and their inhibition on phytophthora revealed by genome mining.</title>
        <authorList>
            <person name="Wang G."/>
            <person name="Liu Z."/>
            <person name="Lin R."/>
            <person name="Li E."/>
            <person name="Mao Z."/>
            <person name="Ling J."/>
            <person name="Yang Y."/>
            <person name="Yin W.B."/>
            <person name="Xie B."/>
        </authorList>
    </citation>
    <scope>NUCLEOTIDE SEQUENCE [LARGE SCALE GENOMIC DNA]</scope>
    <source>
        <strain evidence="9">170</strain>
    </source>
</reference>
<dbReference type="PANTHER" id="PTHR43678:SF1">
    <property type="entry name" value="BETA-N-ACETYLHEXOSAMINIDASE"/>
    <property type="match status" value="1"/>
</dbReference>
<evidence type="ECO:0000313" key="10">
    <source>
        <dbReference type="Proteomes" id="UP000078397"/>
    </source>
</evidence>
<organism evidence="9 10">
    <name type="scientific">Pochonia chlamydosporia 170</name>
    <dbReference type="NCBI Taxonomy" id="1380566"/>
    <lineage>
        <taxon>Eukaryota</taxon>
        <taxon>Fungi</taxon>
        <taxon>Dikarya</taxon>
        <taxon>Ascomycota</taxon>
        <taxon>Pezizomycotina</taxon>
        <taxon>Sordariomycetes</taxon>
        <taxon>Hypocreomycetidae</taxon>
        <taxon>Hypocreales</taxon>
        <taxon>Clavicipitaceae</taxon>
        <taxon>Pochonia</taxon>
    </lineage>
</organism>
<keyword evidence="10" id="KW-1185">Reference proteome</keyword>
<feature type="chain" id="PRO_5012972378" description="beta-N-acetylhexosaminidase" evidence="6">
    <location>
        <begin position="21"/>
        <end position="700"/>
    </location>
</feature>
<keyword evidence="4" id="KW-0378">Hydrolase</keyword>
<dbReference type="GeneID" id="28848145"/>
<dbReference type="PANTHER" id="PTHR43678">
    <property type="entry name" value="PUTATIVE (AFU_ORTHOLOGUE AFUA_2G00640)-RELATED"/>
    <property type="match status" value="1"/>
</dbReference>
<dbReference type="GO" id="GO:0005975">
    <property type="term" value="P:carbohydrate metabolic process"/>
    <property type="evidence" value="ECO:0007669"/>
    <property type="project" value="InterPro"/>
</dbReference>
<dbReference type="InterPro" id="IPR052764">
    <property type="entry name" value="GH20_Enzymes"/>
</dbReference>
<dbReference type="Pfam" id="PF00728">
    <property type="entry name" value="Glyco_hydro_20"/>
    <property type="match status" value="2"/>
</dbReference>
<dbReference type="EC" id="3.2.1.52" evidence="3"/>
<sequence length="700" mass="77586">MANWIAQVIGLAALANQVAAKLLTVPSTPYDAKAESYSLHNLKKIILDSRHAKSVNTQGLTLIPPTLEEFTNTFKSDVNSALGLDLPIVSGDKAGPDAIFITLDSTTKFQDVAGRNTSEGYKISVNDNGITIAGASPLGAWWGTRSILQAAVLNKNTIAHGEGLDTGRHFYPPEFFIEMCSYISFFKQNTIQIHLSDNINNYPERYSHERTFSLYGSFRPWSDDPAVAGLNTRRNESFTRQEFDLIQQKCAQRGVTIIPEIEAPGHALEIVKWKPELGLPDLSMLNISHPDTIPTMKKIWSTFLPWFHSKVVHIGADEYDKKLIADYTRFVNEMAAHIKKESGKSMRIWGTFTPKQGANISKEITIQHWSNPTDNAWNDLIKNGYQVLNSEKAFYHVSKYYAVGEPPWKHNAFYGNPAGGAFSPNIFDVTNATNNPPRDTPGIQGHLAAVWNDWGPNGTTYLETYYAVRDALPALGDKQWGGDLTEAEYDGIIERLRDAIPSQNLDRKITSKTDVILDYKFTSCRSRPGFVKDRSGNKYHGTIRGQGCKLSNGTLSLSGKCYLETPLRSKGRNYTLSFSVKPHNSNRQAKLFSGPDSTLLAAEPVSGNVSMLSGGQYYTLNYTLPVNVWSNVSVIARGNQTFLEVSNADGGGKTKMEFLTKLGIWGVRFVWGPMAFEAPLERIGDGFVGQMRDVKLLGSA</sequence>
<feature type="domain" description="Beta-hexosaminidase bacterial type N-terminal" evidence="8">
    <location>
        <begin position="66"/>
        <end position="153"/>
    </location>
</feature>
<evidence type="ECO:0000256" key="3">
    <source>
        <dbReference type="ARBA" id="ARBA00012663"/>
    </source>
</evidence>
<gene>
    <name evidence="9" type="ORF">VFPPC_04881</name>
</gene>
<feature type="domain" description="Glycoside hydrolase family 20 catalytic" evidence="7">
    <location>
        <begin position="163"/>
        <end position="322"/>
    </location>
</feature>
<dbReference type="OrthoDB" id="428480at2759"/>
<comment type="similarity">
    <text evidence="2">Belongs to the glycosyl hydrolase 20 family.</text>
</comment>
<evidence type="ECO:0000259" key="8">
    <source>
        <dbReference type="Pfam" id="PF02838"/>
    </source>
</evidence>
<dbReference type="GO" id="GO:0004563">
    <property type="term" value="F:beta-N-acetylhexosaminidase activity"/>
    <property type="evidence" value="ECO:0007669"/>
    <property type="project" value="UniProtKB-EC"/>
</dbReference>
<dbReference type="InterPro" id="IPR029018">
    <property type="entry name" value="Hex-like_dom2"/>
</dbReference>
<dbReference type="InterPro" id="IPR013320">
    <property type="entry name" value="ConA-like_dom_sf"/>
</dbReference>
<feature type="domain" description="Glycoside hydrolase family 20 catalytic" evidence="7">
    <location>
        <begin position="329"/>
        <end position="455"/>
    </location>
</feature>
<dbReference type="KEGG" id="pchm:VFPPC_04881"/>
<dbReference type="Gene3D" id="3.30.379.10">
    <property type="entry name" value="Chitobiase/beta-hexosaminidase domain 2-like"/>
    <property type="match status" value="1"/>
</dbReference>
<comment type="catalytic activity">
    <reaction evidence="1">
        <text>Hydrolysis of terminal non-reducing N-acetyl-D-hexosamine residues in N-acetyl-beta-D-hexosaminides.</text>
        <dbReference type="EC" id="3.2.1.52"/>
    </reaction>
</comment>
<name>A0A179FUB6_METCM</name>
<evidence type="ECO:0000256" key="4">
    <source>
        <dbReference type="ARBA" id="ARBA00022801"/>
    </source>
</evidence>
<dbReference type="InterPro" id="IPR015882">
    <property type="entry name" value="HEX_bac_N"/>
</dbReference>
<protein>
    <recommendedName>
        <fullName evidence="3">beta-N-acetylhexosaminidase</fullName>
        <ecNumber evidence="3">3.2.1.52</ecNumber>
    </recommendedName>
</protein>
<proteinExistence type="inferred from homology"/>
<accession>A0A179FUB6</accession>
<dbReference type="STRING" id="1380566.A0A179FUB6"/>
<keyword evidence="6" id="KW-0732">Signal</keyword>
<dbReference type="InterPro" id="IPR017853">
    <property type="entry name" value="GH"/>
</dbReference>
<keyword evidence="5" id="KW-0326">Glycosidase</keyword>
<dbReference type="Gene3D" id="3.20.20.80">
    <property type="entry name" value="Glycosidases"/>
    <property type="match status" value="1"/>
</dbReference>
<dbReference type="CDD" id="cd06564">
    <property type="entry name" value="GH20_DspB_LnbB-like"/>
    <property type="match status" value="1"/>
</dbReference>
<dbReference type="SUPFAM" id="SSF51445">
    <property type="entry name" value="(Trans)glycosidases"/>
    <property type="match status" value="1"/>
</dbReference>
<feature type="signal peptide" evidence="6">
    <location>
        <begin position="1"/>
        <end position="20"/>
    </location>
</feature>
<dbReference type="Pfam" id="PF02838">
    <property type="entry name" value="Glyco_hydro_20b"/>
    <property type="match status" value="1"/>
</dbReference>
<dbReference type="SUPFAM" id="SSF49899">
    <property type="entry name" value="Concanavalin A-like lectins/glucanases"/>
    <property type="match status" value="1"/>
</dbReference>
<dbReference type="RefSeq" id="XP_022284495.1">
    <property type="nucleotide sequence ID" value="XM_022428422.1"/>
</dbReference>
<dbReference type="SUPFAM" id="SSF55545">
    <property type="entry name" value="beta-N-acetylhexosaminidase-like domain"/>
    <property type="match status" value="1"/>
</dbReference>
<evidence type="ECO:0000313" key="9">
    <source>
        <dbReference type="EMBL" id="OAQ68673.2"/>
    </source>
</evidence>
<dbReference type="EMBL" id="LSBJ02000003">
    <property type="protein sequence ID" value="OAQ68673.2"/>
    <property type="molecule type" value="Genomic_DNA"/>
</dbReference>